<proteinExistence type="predicted"/>
<protein>
    <submittedName>
        <fullName evidence="2">Uncharacterized protein</fullName>
    </submittedName>
</protein>
<dbReference type="AlphaFoldDB" id="A0AAV2J453"/>
<name>A0AAV2J453_KNICA</name>
<reference evidence="2 3" key="1">
    <citation type="submission" date="2024-04" db="EMBL/GenBank/DDBJ databases">
        <authorList>
            <person name="Waldvogel A.-M."/>
            <person name="Schoenle A."/>
        </authorList>
    </citation>
    <scope>NUCLEOTIDE SEQUENCE [LARGE SCALE GENOMIC DNA]</scope>
</reference>
<evidence type="ECO:0000313" key="3">
    <source>
        <dbReference type="Proteomes" id="UP001497482"/>
    </source>
</evidence>
<gene>
    <name evidence="2" type="ORF">KC01_LOCUS4349</name>
</gene>
<feature type="compositionally biased region" description="Polar residues" evidence="1">
    <location>
        <begin position="115"/>
        <end position="126"/>
    </location>
</feature>
<organism evidence="2 3">
    <name type="scientific">Knipowitschia caucasica</name>
    <name type="common">Caucasian dwarf goby</name>
    <name type="synonym">Pomatoschistus caucasicus</name>
    <dbReference type="NCBI Taxonomy" id="637954"/>
    <lineage>
        <taxon>Eukaryota</taxon>
        <taxon>Metazoa</taxon>
        <taxon>Chordata</taxon>
        <taxon>Craniata</taxon>
        <taxon>Vertebrata</taxon>
        <taxon>Euteleostomi</taxon>
        <taxon>Actinopterygii</taxon>
        <taxon>Neopterygii</taxon>
        <taxon>Teleostei</taxon>
        <taxon>Neoteleostei</taxon>
        <taxon>Acanthomorphata</taxon>
        <taxon>Gobiaria</taxon>
        <taxon>Gobiiformes</taxon>
        <taxon>Gobioidei</taxon>
        <taxon>Gobiidae</taxon>
        <taxon>Gobiinae</taxon>
        <taxon>Knipowitschia</taxon>
    </lineage>
</organism>
<evidence type="ECO:0000256" key="1">
    <source>
        <dbReference type="SAM" id="MobiDB-lite"/>
    </source>
</evidence>
<accession>A0AAV2J453</accession>
<dbReference type="Proteomes" id="UP001497482">
    <property type="component" value="Chromosome 10"/>
</dbReference>
<keyword evidence="3" id="KW-1185">Reference proteome</keyword>
<feature type="compositionally biased region" description="Low complexity" evidence="1">
    <location>
        <begin position="74"/>
        <end position="89"/>
    </location>
</feature>
<sequence>MQVLSPPLTTGVPQAAVFLMNSGHQAAAPPPGHPILPHCGFFLTLSVRHLQFIIFLSELSGVGAEGTQESREVGGAPTPNTGPNTSPNTPRKDREEDREEPSPPGDMKAALGSLSEASGVSCSALSDQRDGEEEG</sequence>
<evidence type="ECO:0000313" key="2">
    <source>
        <dbReference type="EMBL" id="CAL1572308.1"/>
    </source>
</evidence>
<dbReference type="EMBL" id="OZ035832">
    <property type="protein sequence ID" value="CAL1572308.1"/>
    <property type="molecule type" value="Genomic_DNA"/>
</dbReference>
<feature type="region of interest" description="Disordered" evidence="1">
    <location>
        <begin position="64"/>
        <end position="135"/>
    </location>
</feature>